<proteinExistence type="predicted"/>
<feature type="domain" description="YjiS-like" evidence="1">
    <location>
        <begin position="28"/>
        <end position="63"/>
    </location>
</feature>
<comment type="caution">
    <text evidence="2">The sequence shown here is derived from an EMBL/GenBank/DDBJ whole genome shotgun (WGS) entry which is preliminary data.</text>
</comment>
<dbReference type="Pfam" id="PF06568">
    <property type="entry name" value="YjiS-like"/>
    <property type="match status" value="1"/>
</dbReference>
<reference evidence="2 3" key="1">
    <citation type="submission" date="2024-02" db="EMBL/GenBank/DDBJ databases">
        <title>Adaptive strategies in a cosmopolitan and abundant soil bacterium.</title>
        <authorList>
            <person name="Carini P."/>
        </authorList>
    </citation>
    <scope>NUCLEOTIDE SEQUENCE [LARGE SCALE GENOMIC DNA]</scope>
    <source>
        <strain evidence="2 3">AZCC 1608</strain>
    </source>
</reference>
<dbReference type="InterPro" id="IPR009506">
    <property type="entry name" value="YjiS-like"/>
</dbReference>
<evidence type="ECO:0000259" key="1">
    <source>
        <dbReference type="Pfam" id="PF06568"/>
    </source>
</evidence>
<sequence length="69" mass="8010">MNTAYGRAELEQTTASTRRFSNFFRSCWGAFQEWHERKRLPADLCGLSDSELMDMGITRGEIDYIASKR</sequence>
<evidence type="ECO:0000313" key="2">
    <source>
        <dbReference type="EMBL" id="MEH2558628.1"/>
    </source>
</evidence>
<organism evidence="2 3">
    <name type="scientific">Bradyrhizobium algeriense</name>
    <dbReference type="NCBI Taxonomy" id="634784"/>
    <lineage>
        <taxon>Bacteria</taxon>
        <taxon>Pseudomonadati</taxon>
        <taxon>Pseudomonadota</taxon>
        <taxon>Alphaproteobacteria</taxon>
        <taxon>Hyphomicrobiales</taxon>
        <taxon>Nitrobacteraceae</taxon>
        <taxon>Bradyrhizobium</taxon>
    </lineage>
</organism>
<keyword evidence="3" id="KW-1185">Reference proteome</keyword>
<accession>A0ABU8BJB9</accession>
<evidence type="ECO:0000313" key="3">
    <source>
        <dbReference type="Proteomes" id="UP001364224"/>
    </source>
</evidence>
<protein>
    <submittedName>
        <fullName evidence="2">Uncharacterized protein YjiS (DUF1127 family)</fullName>
    </submittedName>
</protein>
<dbReference type="RefSeq" id="WP_334485802.1">
    <property type="nucleotide sequence ID" value="NZ_JAZHRV010000001.1"/>
</dbReference>
<dbReference type="EMBL" id="JAZHRV010000001">
    <property type="protein sequence ID" value="MEH2558628.1"/>
    <property type="molecule type" value="Genomic_DNA"/>
</dbReference>
<name>A0ABU8BJB9_9BRAD</name>
<dbReference type="Proteomes" id="UP001364224">
    <property type="component" value="Unassembled WGS sequence"/>
</dbReference>
<gene>
    <name evidence="2" type="ORF">V1286_006157</name>
</gene>